<organism evidence="1 2">
    <name type="scientific">Plakobranchus ocellatus</name>
    <dbReference type="NCBI Taxonomy" id="259542"/>
    <lineage>
        <taxon>Eukaryota</taxon>
        <taxon>Metazoa</taxon>
        <taxon>Spiralia</taxon>
        <taxon>Lophotrochozoa</taxon>
        <taxon>Mollusca</taxon>
        <taxon>Gastropoda</taxon>
        <taxon>Heterobranchia</taxon>
        <taxon>Euthyneura</taxon>
        <taxon>Panpulmonata</taxon>
        <taxon>Sacoglossa</taxon>
        <taxon>Placobranchoidea</taxon>
        <taxon>Plakobranchidae</taxon>
        <taxon>Plakobranchus</taxon>
    </lineage>
</organism>
<gene>
    <name evidence="1" type="ORF">PoB_006260600</name>
</gene>
<dbReference type="AlphaFoldDB" id="A0AAV4CW16"/>
<protein>
    <submittedName>
        <fullName evidence="1">Uncharacterized protein</fullName>
    </submittedName>
</protein>
<evidence type="ECO:0000313" key="1">
    <source>
        <dbReference type="EMBL" id="GFO36101.1"/>
    </source>
</evidence>
<dbReference type="Proteomes" id="UP000735302">
    <property type="component" value="Unassembled WGS sequence"/>
</dbReference>
<evidence type="ECO:0000313" key="2">
    <source>
        <dbReference type="Proteomes" id="UP000735302"/>
    </source>
</evidence>
<reference evidence="1 2" key="1">
    <citation type="journal article" date="2021" name="Elife">
        <title>Chloroplast acquisition without the gene transfer in kleptoplastic sea slugs, Plakobranchus ocellatus.</title>
        <authorList>
            <person name="Maeda T."/>
            <person name="Takahashi S."/>
            <person name="Yoshida T."/>
            <person name="Shimamura S."/>
            <person name="Takaki Y."/>
            <person name="Nagai Y."/>
            <person name="Toyoda A."/>
            <person name="Suzuki Y."/>
            <person name="Arimoto A."/>
            <person name="Ishii H."/>
            <person name="Satoh N."/>
            <person name="Nishiyama T."/>
            <person name="Hasebe M."/>
            <person name="Maruyama T."/>
            <person name="Minagawa J."/>
            <person name="Obokata J."/>
            <person name="Shigenobu S."/>
        </authorList>
    </citation>
    <scope>NUCLEOTIDE SEQUENCE [LARGE SCALE GENOMIC DNA]</scope>
</reference>
<comment type="caution">
    <text evidence="1">The sequence shown here is derived from an EMBL/GenBank/DDBJ whole genome shotgun (WGS) entry which is preliminary data.</text>
</comment>
<accession>A0AAV4CW16</accession>
<name>A0AAV4CW16_9GAST</name>
<dbReference type="EMBL" id="BLXT01007044">
    <property type="protein sequence ID" value="GFO36101.1"/>
    <property type="molecule type" value="Genomic_DNA"/>
</dbReference>
<keyword evidence="2" id="KW-1185">Reference proteome</keyword>
<proteinExistence type="predicted"/>
<sequence length="125" mass="14142">MGPDGGQCSGRPERGLMWANAVAGYLGVITMHRCDLHIPSLPQVRTASQHNLRQNMINSKWSLVLRVASNATFHSRSESFSVGVYWYVISDFLSPCRVQRWRRTRDGKFHQARATDAPPQSSRKT</sequence>